<dbReference type="Proteomes" id="UP000741863">
    <property type="component" value="Unassembled WGS sequence"/>
</dbReference>
<dbReference type="SUPFAM" id="SSF53474">
    <property type="entry name" value="alpha/beta-Hydrolases"/>
    <property type="match status" value="1"/>
</dbReference>
<dbReference type="PANTHER" id="PTHR48098">
    <property type="entry name" value="ENTEROCHELIN ESTERASE-RELATED"/>
    <property type="match status" value="1"/>
</dbReference>
<dbReference type="InterPro" id="IPR000801">
    <property type="entry name" value="Esterase-like"/>
</dbReference>
<dbReference type="RefSeq" id="WP_204695638.1">
    <property type="nucleotide sequence ID" value="NZ_JAFBEC010000002.1"/>
</dbReference>
<organism evidence="1 2">
    <name type="scientific">Geomicrobium sediminis</name>
    <dbReference type="NCBI Taxonomy" id="1347788"/>
    <lineage>
        <taxon>Bacteria</taxon>
        <taxon>Bacillati</taxon>
        <taxon>Bacillota</taxon>
        <taxon>Bacilli</taxon>
        <taxon>Bacillales</taxon>
        <taxon>Geomicrobium</taxon>
    </lineage>
</organism>
<name>A0ABS2P7V6_9BACL</name>
<dbReference type="Pfam" id="PF00756">
    <property type="entry name" value="Esterase"/>
    <property type="match status" value="1"/>
</dbReference>
<protein>
    <submittedName>
        <fullName evidence="1">Enterochelin esterase family protein</fullName>
    </submittedName>
</protein>
<gene>
    <name evidence="1" type="ORF">JOD17_000597</name>
</gene>
<comment type="caution">
    <text evidence="1">The sequence shown here is derived from an EMBL/GenBank/DDBJ whole genome shotgun (WGS) entry which is preliminary data.</text>
</comment>
<keyword evidence="2" id="KW-1185">Reference proteome</keyword>
<sequence>MDGTVETLHLQSKLLDHEFDLHVYIPPNYHENFSYNLIITGDGQDFFKLGKVDQKVEHFILEDSGPETIVVGVPYPRVAMRRKWYAPDGEHTNDYLRFIKEELLPMLEDHYNLNQNPDSRLLMGDSLSASLALMTCLTYPDTFQRAVLFSPYVDDQLKTMVAESNSLHSLKIYHQFGSDEREVKATDGRVLDFIEMNESLHELFANKLQSYDYKKIDQGNHTWFTWGPLLPEALEFHWL</sequence>
<reference evidence="1 2" key="1">
    <citation type="submission" date="2021-01" db="EMBL/GenBank/DDBJ databases">
        <title>Genomic Encyclopedia of Type Strains, Phase IV (KMG-IV): sequencing the most valuable type-strain genomes for metagenomic binning, comparative biology and taxonomic classification.</title>
        <authorList>
            <person name="Goeker M."/>
        </authorList>
    </citation>
    <scope>NUCLEOTIDE SEQUENCE [LARGE SCALE GENOMIC DNA]</scope>
    <source>
        <strain evidence="1 2">DSM 25540</strain>
    </source>
</reference>
<dbReference type="InterPro" id="IPR050583">
    <property type="entry name" value="Mycobacterial_A85_antigen"/>
</dbReference>
<dbReference type="Gene3D" id="3.40.50.1820">
    <property type="entry name" value="alpha/beta hydrolase"/>
    <property type="match status" value="1"/>
</dbReference>
<evidence type="ECO:0000313" key="2">
    <source>
        <dbReference type="Proteomes" id="UP000741863"/>
    </source>
</evidence>
<proteinExistence type="predicted"/>
<dbReference type="InterPro" id="IPR029058">
    <property type="entry name" value="AB_hydrolase_fold"/>
</dbReference>
<evidence type="ECO:0000313" key="1">
    <source>
        <dbReference type="EMBL" id="MBM7631505.1"/>
    </source>
</evidence>
<dbReference type="EMBL" id="JAFBEC010000002">
    <property type="protein sequence ID" value="MBM7631505.1"/>
    <property type="molecule type" value="Genomic_DNA"/>
</dbReference>
<accession>A0ABS2P7V6</accession>
<dbReference type="PANTHER" id="PTHR48098:SF3">
    <property type="entry name" value="IRON(III) ENTEROBACTIN ESTERASE"/>
    <property type="match status" value="1"/>
</dbReference>